<sequence length="93" mass="11123">MSRHGGGATKCSDNGEGGDTEPAERREANLMCNDNEAVEKEREKLEVERRFGDSARRWRWWRMRIRSDDGDAKPASLGDWSKRRRRSWRVWWW</sequence>
<dbReference type="Proteomes" id="UP001064489">
    <property type="component" value="Chromosome 8"/>
</dbReference>
<organism evidence="2 3">
    <name type="scientific">Acer negundo</name>
    <name type="common">Box elder</name>
    <dbReference type="NCBI Taxonomy" id="4023"/>
    <lineage>
        <taxon>Eukaryota</taxon>
        <taxon>Viridiplantae</taxon>
        <taxon>Streptophyta</taxon>
        <taxon>Embryophyta</taxon>
        <taxon>Tracheophyta</taxon>
        <taxon>Spermatophyta</taxon>
        <taxon>Magnoliopsida</taxon>
        <taxon>eudicotyledons</taxon>
        <taxon>Gunneridae</taxon>
        <taxon>Pentapetalae</taxon>
        <taxon>rosids</taxon>
        <taxon>malvids</taxon>
        <taxon>Sapindales</taxon>
        <taxon>Sapindaceae</taxon>
        <taxon>Hippocastanoideae</taxon>
        <taxon>Acereae</taxon>
        <taxon>Acer</taxon>
    </lineage>
</organism>
<keyword evidence="3" id="KW-1185">Reference proteome</keyword>
<name>A0AAD5NQ70_ACENE</name>
<reference evidence="2" key="2">
    <citation type="submission" date="2023-02" db="EMBL/GenBank/DDBJ databases">
        <authorList>
            <person name="Swenson N.G."/>
            <person name="Wegrzyn J.L."/>
            <person name="Mcevoy S.L."/>
        </authorList>
    </citation>
    <scope>NUCLEOTIDE SEQUENCE</scope>
    <source>
        <strain evidence="2">91603</strain>
        <tissue evidence="2">Leaf</tissue>
    </source>
</reference>
<proteinExistence type="predicted"/>
<accession>A0AAD5NQ70</accession>
<dbReference type="AlphaFoldDB" id="A0AAD5NQ70"/>
<evidence type="ECO:0000313" key="3">
    <source>
        <dbReference type="Proteomes" id="UP001064489"/>
    </source>
</evidence>
<evidence type="ECO:0000256" key="1">
    <source>
        <dbReference type="SAM" id="MobiDB-lite"/>
    </source>
</evidence>
<protein>
    <submittedName>
        <fullName evidence="2">Uncharacterized protein</fullName>
    </submittedName>
</protein>
<gene>
    <name evidence="2" type="ORF">LWI28_013821</name>
</gene>
<dbReference type="EMBL" id="JAJSOW010000103">
    <property type="protein sequence ID" value="KAI9174215.1"/>
    <property type="molecule type" value="Genomic_DNA"/>
</dbReference>
<feature type="region of interest" description="Disordered" evidence="1">
    <location>
        <begin position="1"/>
        <end position="29"/>
    </location>
</feature>
<evidence type="ECO:0000313" key="2">
    <source>
        <dbReference type="EMBL" id="KAI9174215.1"/>
    </source>
</evidence>
<reference evidence="2" key="1">
    <citation type="journal article" date="2022" name="Plant J.">
        <title>Strategies of tolerance reflected in two North American maple genomes.</title>
        <authorList>
            <person name="McEvoy S.L."/>
            <person name="Sezen U.U."/>
            <person name="Trouern-Trend A."/>
            <person name="McMahon S.M."/>
            <person name="Schaberg P.G."/>
            <person name="Yang J."/>
            <person name="Wegrzyn J.L."/>
            <person name="Swenson N.G."/>
        </authorList>
    </citation>
    <scope>NUCLEOTIDE SEQUENCE</scope>
    <source>
        <strain evidence="2">91603</strain>
    </source>
</reference>
<comment type="caution">
    <text evidence="2">The sequence shown here is derived from an EMBL/GenBank/DDBJ whole genome shotgun (WGS) entry which is preliminary data.</text>
</comment>